<gene>
    <name evidence="6" type="ORF">EV656_1184</name>
</gene>
<protein>
    <submittedName>
        <fullName evidence="6">Di/tricarboxylate transporter</fullName>
    </submittedName>
</protein>
<keyword evidence="7" id="KW-1185">Reference proteome</keyword>
<dbReference type="AlphaFoldDB" id="A0A4R2NHC5"/>
<reference evidence="6 7" key="1">
    <citation type="submission" date="2019-03" db="EMBL/GenBank/DDBJ databases">
        <title>Genomic Encyclopedia of Type Strains, Phase IV (KMG-IV): sequencing the most valuable type-strain genomes for metagenomic binning, comparative biology and taxonomic classification.</title>
        <authorList>
            <person name="Goeker M."/>
        </authorList>
    </citation>
    <scope>NUCLEOTIDE SEQUENCE [LARGE SCALE GENOMIC DNA]</scope>
    <source>
        <strain evidence="6 7">DSM 2781</strain>
    </source>
</reference>
<feature type="transmembrane region" description="Helical" evidence="5">
    <location>
        <begin position="166"/>
        <end position="188"/>
    </location>
</feature>
<dbReference type="GO" id="GO:0022857">
    <property type="term" value="F:transmembrane transporter activity"/>
    <property type="evidence" value="ECO:0007669"/>
    <property type="project" value="InterPro"/>
</dbReference>
<dbReference type="PANTHER" id="PTHR10283">
    <property type="entry name" value="SOLUTE CARRIER FAMILY 13 MEMBER"/>
    <property type="match status" value="1"/>
</dbReference>
<feature type="transmembrane region" description="Helical" evidence="5">
    <location>
        <begin position="7"/>
        <end position="25"/>
    </location>
</feature>
<dbReference type="RefSeq" id="WP_132605612.1">
    <property type="nucleotide sequence ID" value="NZ_NRRP01000062.1"/>
</dbReference>
<feature type="transmembrane region" description="Helical" evidence="5">
    <location>
        <begin position="252"/>
        <end position="270"/>
    </location>
</feature>
<feature type="transmembrane region" description="Helical" evidence="5">
    <location>
        <begin position="117"/>
        <end position="136"/>
    </location>
</feature>
<evidence type="ECO:0000256" key="1">
    <source>
        <dbReference type="ARBA" id="ARBA00004141"/>
    </source>
</evidence>
<keyword evidence="2 5" id="KW-0812">Transmembrane</keyword>
<sequence length="456" mass="46712">MRHGNQILFAVILGVAAVLALRPLPGVTPDQGAVMAIVLVTLGLWGTGLLAPYLSTLIFFAALLVGGLATPETVFAGFSSAAMWLVMSGFVIGAAITGSGLGARLGAALAPHLSKSYTALIAGLVGLGVILSFLMPSSMGRAMVMVPLGMGLAEALGFARGSNGRIGVAVAIAMASNLPGFAILPANIPNMVLTGASDRLLGLQLGYADYLILHFPVLGLGKSILLIWLILRLFPATAGASLPAQPADTGTARRVWLTVLLAMTLALWATDKLHGINPAWIGMTLAVVLLMPRIGFVSGPGFREAVDFGTLLFVAGALALGAVVSASGLGEVLANLVLQGLPLAPGQDFSNFIALSGLGAVTALLTTQPGVPAVLTPLAPDLAAATGLSLEAVVMTQVVGFSTVVFPYQAAPLIVAMGLSKEPLSALVRVTLLTAAVTLLILLPLDFLWWRLLGWL</sequence>
<dbReference type="OrthoDB" id="5460483at2"/>
<name>A0A4R2NHC5_RHOAD</name>
<feature type="transmembrane region" description="Helical" evidence="5">
    <location>
        <begin position="426"/>
        <end position="450"/>
    </location>
</feature>
<dbReference type="Pfam" id="PF00939">
    <property type="entry name" value="Na_sulph_symp"/>
    <property type="match status" value="1"/>
</dbReference>
<keyword evidence="3 5" id="KW-1133">Transmembrane helix</keyword>
<evidence type="ECO:0000256" key="2">
    <source>
        <dbReference type="ARBA" id="ARBA00022692"/>
    </source>
</evidence>
<evidence type="ECO:0000313" key="7">
    <source>
        <dbReference type="Proteomes" id="UP000295733"/>
    </source>
</evidence>
<evidence type="ECO:0000313" key="6">
    <source>
        <dbReference type="EMBL" id="TCP20658.1"/>
    </source>
</evidence>
<feature type="transmembrane region" description="Helical" evidence="5">
    <location>
        <begin position="84"/>
        <end position="105"/>
    </location>
</feature>
<proteinExistence type="predicted"/>
<dbReference type="EMBL" id="SLXL01000018">
    <property type="protein sequence ID" value="TCP20658.1"/>
    <property type="molecule type" value="Genomic_DNA"/>
</dbReference>
<keyword evidence="4 5" id="KW-0472">Membrane</keyword>
<feature type="transmembrane region" description="Helical" evidence="5">
    <location>
        <begin position="308"/>
        <end position="329"/>
    </location>
</feature>
<accession>A0A4R2NHC5</accession>
<dbReference type="Proteomes" id="UP000295733">
    <property type="component" value="Unassembled WGS sequence"/>
</dbReference>
<organism evidence="6 7">
    <name type="scientific">Rhodovulum adriaticum</name>
    <name type="common">Rhodopseudomonas adriatica</name>
    <dbReference type="NCBI Taxonomy" id="35804"/>
    <lineage>
        <taxon>Bacteria</taxon>
        <taxon>Pseudomonadati</taxon>
        <taxon>Pseudomonadota</taxon>
        <taxon>Alphaproteobacteria</taxon>
        <taxon>Rhodobacterales</taxon>
        <taxon>Paracoccaceae</taxon>
        <taxon>Rhodovulum</taxon>
    </lineage>
</organism>
<evidence type="ECO:0000256" key="4">
    <source>
        <dbReference type="ARBA" id="ARBA00023136"/>
    </source>
</evidence>
<dbReference type="GO" id="GO:0005886">
    <property type="term" value="C:plasma membrane"/>
    <property type="evidence" value="ECO:0007669"/>
    <property type="project" value="TreeGrafter"/>
</dbReference>
<feature type="transmembrane region" description="Helical" evidence="5">
    <location>
        <begin position="208"/>
        <end position="231"/>
    </location>
</feature>
<dbReference type="InterPro" id="IPR001898">
    <property type="entry name" value="SLC13A/DASS"/>
</dbReference>
<evidence type="ECO:0000256" key="5">
    <source>
        <dbReference type="SAM" id="Phobius"/>
    </source>
</evidence>
<comment type="caution">
    <text evidence="6">The sequence shown here is derived from an EMBL/GenBank/DDBJ whole genome shotgun (WGS) entry which is preliminary data.</text>
</comment>
<feature type="transmembrane region" description="Helical" evidence="5">
    <location>
        <begin position="276"/>
        <end position="296"/>
    </location>
</feature>
<comment type="subcellular location">
    <subcellularLocation>
        <location evidence="1">Membrane</location>
        <topology evidence="1">Multi-pass membrane protein</topology>
    </subcellularLocation>
</comment>
<evidence type="ECO:0000256" key="3">
    <source>
        <dbReference type="ARBA" id="ARBA00022989"/>
    </source>
</evidence>
<feature type="transmembrane region" description="Helical" evidence="5">
    <location>
        <begin position="31"/>
        <end position="50"/>
    </location>
</feature>